<evidence type="ECO:0000313" key="5">
    <source>
        <dbReference type="EMBL" id="MEE2031611.1"/>
    </source>
</evidence>
<gene>
    <name evidence="5" type="ORF">Q8814_05690</name>
</gene>
<dbReference type="PANTHER" id="PTHR43176">
    <property type="entry name" value="3-HYDROXYISOBUTYRYL-COA HYDROLASE-RELATED"/>
    <property type="match status" value="1"/>
</dbReference>
<comment type="catalytic activity">
    <reaction evidence="1">
        <text>3-hydroxy-2-methylpropanoyl-CoA + H2O = 3-hydroxy-2-methylpropanoate + CoA + H(+)</text>
        <dbReference type="Rhea" id="RHEA:20888"/>
        <dbReference type="ChEBI" id="CHEBI:11805"/>
        <dbReference type="ChEBI" id="CHEBI:15377"/>
        <dbReference type="ChEBI" id="CHEBI:15378"/>
        <dbReference type="ChEBI" id="CHEBI:57287"/>
        <dbReference type="ChEBI" id="CHEBI:57340"/>
        <dbReference type="EC" id="3.1.2.4"/>
    </reaction>
</comment>
<dbReference type="EMBL" id="JAUZMZ010000020">
    <property type="protein sequence ID" value="MEE2031611.1"/>
    <property type="molecule type" value="Genomic_DNA"/>
</dbReference>
<evidence type="ECO:0000259" key="4">
    <source>
        <dbReference type="Pfam" id="PF16113"/>
    </source>
</evidence>
<name>A0ABU7JNJ0_9NOCA</name>
<dbReference type="PANTHER" id="PTHR43176:SF3">
    <property type="entry name" value="3-HYDROXYISOBUTYRYL-COA HYDROLASE, MITOCHONDRIAL"/>
    <property type="match status" value="1"/>
</dbReference>
<dbReference type="Gene3D" id="3.90.226.10">
    <property type="entry name" value="2-enoyl-CoA Hydratase, Chain A, domain 1"/>
    <property type="match status" value="1"/>
</dbReference>
<dbReference type="RefSeq" id="WP_330151048.1">
    <property type="nucleotide sequence ID" value="NZ_JAUZMZ010000020.1"/>
</dbReference>
<keyword evidence="6" id="KW-1185">Reference proteome</keyword>
<dbReference type="EC" id="3.1.2.4" evidence="2"/>
<reference evidence="5 6" key="1">
    <citation type="submission" date="2023-08" db="EMBL/GenBank/DDBJ databases">
        <authorList>
            <person name="Girao M."/>
            <person name="Carvalho M.F."/>
        </authorList>
    </citation>
    <scope>NUCLEOTIDE SEQUENCE [LARGE SCALE GENOMIC DNA]</scope>
    <source>
        <strain evidence="5 6">CC-R104</strain>
    </source>
</reference>
<evidence type="ECO:0000256" key="1">
    <source>
        <dbReference type="ARBA" id="ARBA00001709"/>
    </source>
</evidence>
<evidence type="ECO:0000313" key="6">
    <source>
        <dbReference type="Proteomes" id="UP001331936"/>
    </source>
</evidence>
<dbReference type="InterPro" id="IPR045004">
    <property type="entry name" value="ECH_dom"/>
</dbReference>
<comment type="caution">
    <text evidence="5">The sequence shown here is derived from an EMBL/GenBank/DDBJ whole genome shotgun (WGS) entry which is preliminary data.</text>
</comment>
<evidence type="ECO:0000256" key="2">
    <source>
        <dbReference type="ARBA" id="ARBA00011915"/>
    </source>
</evidence>
<dbReference type="InterPro" id="IPR032259">
    <property type="entry name" value="HIBYL-CoA-H"/>
</dbReference>
<feature type="non-terminal residue" evidence="5">
    <location>
        <position position="1"/>
    </location>
</feature>
<dbReference type="Proteomes" id="UP001331936">
    <property type="component" value="Unassembled WGS sequence"/>
</dbReference>
<proteinExistence type="predicted"/>
<sequence length="85" mass="9154">QTRDVLRASSPTSVLATAELLRRGAESTVRECFARELEVAVGISATPDFVEGVRAVLVDKDRSPQWSPARIEDVDPATVAALFDA</sequence>
<dbReference type="Pfam" id="PF16113">
    <property type="entry name" value="ECH_2"/>
    <property type="match status" value="1"/>
</dbReference>
<keyword evidence="3" id="KW-0378">Hydrolase</keyword>
<dbReference type="SUPFAM" id="SSF52096">
    <property type="entry name" value="ClpP/crotonase"/>
    <property type="match status" value="1"/>
</dbReference>
<accession>A0ABU7JNJ0</accession>
<protein>
    <recommendedName>
        <fullName evidence="2">3-hydroxyisobutyryl-CoA hydrolase</fullName>
        <ecNumber evidence="2">3.1.2.4</ecNumber>
    </recommendedName>
</protein>
<organism evidence="5 6">
    <name type="scientific">Rhodococcus chondri</name>
    <dbReference type="NCBI Taxonomy" id="3065941"/>
    <lineage>
        <taxon>Bacteria</taxon>
        <taxon>Bacillati</taxon>
        <taxon>Actinomycetota</taxon>
        <taxon>Actinomycetes</taxon>
        <taxon>Mycobacteriales</taxon>
        <taxon>Nocardiaceae</taxon>
        <taxon>Rhodococcus</taxon>
    </lineage>
</organism>
<dbReference type="InterPro" id="IPR029045">
    <property type="entry name" value="ClpP/crotonase-like_dom_sf"/>
</dbReference>
<evidence type="ECO:0000256" key="3">
    <source>
        <dbReference type="ARBA" id="ARBA00022801"/>
    </source>
</evidence>
<feature type="domain" description="Enoyl-CoA hydratase/isomerase" evidence="4">
    <location>
        <begin position="2"/>
        <end position="83"/>
    </location>
</feature>